<dbReference type="Pfam" id="PF02191">
    <property type="entry name" value="OLF"/>
    <property type="match status" value="1"/>
</dbReference>
<evidence type="ECO:0000313" key="5">
    <source>
        <dbReference type="EMBL" id="KAF2896711.1"/>
    </source>
</evidence>
<comment type="caution">
    <text evidence="3">Lacks conserved residue(s) required for the propagation of feature annotation.</text>
</comment>
<dbReference type="PANTHER" id="PTHR23192">
    <property type="entry name" value="OLFACTOMEDIN-RELATED"/>
    <property type="match status" value="1"/>
</dbReference>
<dbReference type="EMBL" id="VTPC01004815">
    <property type="protein sequence ID" value="KAF2896711.1"/>
    <property type="molecule type" value="Genomic_DNA"/>
</dbReference>
<comment type="subcellular location">
    <subcellularLocation>
        <location evidence="1">Secreted</location>
    </subcellularLocation>
</comment>
<accession>A0A8K0D3T6</accession>
<evidence type="ECO:0000259" key="4">
    <source>
        <dbReference type="PROSITE" id="PS51132"/>
    </source>
</evidence>
<reference evidence="5" key="1">
    <citation type="submission" date="2019-08" db="EMBL/GenBank/DDBJ databases">
        <title>The genome of the North American firefly Photinus pyralis.</title>
        <authorList>
            <consortium name="Photinus pyralis genome working group"/>
            <person name="Fallon T.R."/>
            <person name="Sander Lower S.E."/>
            <person name="Weng J.-K."/>
        </authorList>
    </citation>
    <scope>NUCLEOTIDE SEQUENCE</scope>
    <source>
        <strain evidence="5">TRF0915ILg1</strain>
        <tissue evidence="5">Whole body</tissue>
    </source>
</reference>
<evidence type="ECO:0000256" key="2">
    <source>
        <dbReference type="ARBA" id="ARBA00022525"/>
    </source>
</evidence>
<sequence length="145" mass="16499">MPHLTKDNLQPLYKARLNYFDFSVDDIGLWVFFAVPDTNNIGVAKASVHVNADTLSTQCIWNITLDHRKFTEMFVAHGVLYAIDDFTENKHKISIAVDLYTDSLLPINMNEFGQFNYVSMATFDFANKQLLVLDKGNRLGFPVSC</sequence>
<dbReference type="InterPro" id="IPR050605">
    <property type="entry name" value="Olfactomedin-like_domain"/>
</dbReference>
<organism evidence="5 6">
    <name type="scientific">Ignelater luminosus</name>
    <name type="common">Cucubano</name>
    <name type="synonym">Pyrophorus luminosus</name>
    <dbReference type="NCBI Taxonomy" id="2038154"/>
    <lineage>
        <taxon>Eukaryota</taxon>
        <taxon>Metazoa</taxon>
        <taxon>Ecdysozoa</taxon>
        <taxon>Arthropoda</taxon>
        <taxon>Hexapoda</taxon>
        <taxon>Insecta</taxon>
        <taxon>Pterygota</taxon>
        <taxon>Neoptera</taxon>
        <taxon>Endopterygota</taxon>
        <taxon>Coleoptera</taxon>
        <taxon>Polyphaga</taxon>
        <taxon>Elateriformia</taxon>
        <taxon>Elateroidea</taxon>
        <taxon>Elateridae</taxon>
        <taxon>Agrypninae</taxon>
        <taxon>Pyrophorini</taxon>
        <taxon>Ignelater</taxon>
    </lineage>
</organism>
<dbReference type="PANTHER" id="PTHR23192:SF85">
    <property type="entry name" value="GLIOMEDIN"/>
    <property type="match status" value="1"/>
</dbReference>
<evidence type="ECO:0000256" key="3">
    <source>
        <dbReference type="PROSITE-ProRule" id="PRU00446"/>
    </source>
</evidence>
<keyword evidence="2" id="KW-0964">Secreted</keyword>
<gene>
    <name evidence="5" type="ORF">ILUMI_09466</name>
</gene>
<dbReference type="PROSITE" id="PS51132">
    <property type="entry name" value="OLF"/>
    <property type="match status" value="1"/>
</dbReference>
<keyword evidence="6" id="KW-1185">Reference proteome</keyword>
<name>A0A8K0D3T6_IGNLU</name>
<dbReference type="GO" id="GO:0005615">
    <property type="term" value="C:extracellular space"/>
    <property type="evidence" value="ECO:0007669"/>
    <property type="project" value="TreeGrafter"/>
</dbReference>
<feature type="domain" description="Olfactomedin-like" evidence="4">
    <location>
        <begin position="1"/>
        <end position="145"/>
    </location>
</feature>
<evidence type="ECO:0000256" key="1">
    <source>
        <dbReference type="ARBA" id="ARBA00004613"/>
    </source>
</evidence>
<evidence type="ECO:0000313" key="6">
    <source>
        <dbReference type="Proteomes" id="UP000801492"/>
    </source>
</evidence>
<comment type="caution">
    <text evidence="5">The sequence shown here is derived from an EMBL/GenBank/DDBJ whole genome shotgun (WGS) entry which is preliminary data.</text>
</comment>
<protein>
    <recommendedName>
        <fullName evidence="4">Olfactomedin-like domain-containing protein</fullName>
    </recommendedName>
</protein>
<dbReference type="AlphaFoldDB" id="A0A8K0D3T6"/>
<dbReference type="InterPro" id="IPR003112">
    <property type="entry name" value="Olfac-like_dom"/>
</dbReference>
<dbReference type="Proteomes" id="UP000801492">
    <property type="component" value="Unassembled WGS sequence"/>
</dbReference>
<proteinExistence type="predicted"/>
<dbReference type="GO" id="GO:0007165">
    <property type="term" value="P:signal transduction"/>
    <property type="evidence" value="ECO:0007669"/>
    <property type="project" value="TreeGrafter"/>
</dbReference>
<dbReference type="OrthoDB" id="6771947at2759"/>